<dbReference type="Proteomes" id="UP000298663">
    <property type="component" value="Unassembled WGS sequence"/>
</dbReference>
<keyword evidence="2" id="KW-1003">Cell membrane</keyword>
<dbReference type="InterPro" id="IPR000276">
    <property type="entry name" value="GPCR_Rhodpsn"/>
</dbReference>
<keyword evidence="4 10" id="KW-1133">Transmembrane helix</keyword>
<dbReference type="PANTHER" id="PTHR24229">
    <property type="entry name" value="NEUROPEPTIDES RECEPTOR"/>
    <property type="match status" value="1"/>
</dbReference>
<evidence type="ECO:0000256" key="8">
    <source>
        <dbReference type="ARBA" id="ARBA00023224"/>
    </source>
</evidence>
<evidence type="ECO:0000256" key="4">
    <source>
        <dbReference type="ARBA" id="ARBA00022989"/>
    </source>
</evidence>
<evidence type="ECO:0000256" key="6">
    <source>
        <dbReference type="ARBA" id="ARBA00023136"/>
    </source>
</evidence>
<dbReference type="PANTHER" id="PTHR24229:SF40">
    <property type="entry name" value="ALLATOSTATIN C RECEPTOR 1-RELATED"/>
    <property type="match status" value="1"/>
</dbReference>
<evidence type="ECO:0000256" key="5">
    <source>
        <dbReference type="ARBA" id="ARBA00023040"/>
    </source>
</evidence>
<keyword evidence="7 9" id="KW-0675">Receptor</keyword>
<feature type="domain" description="G-protein coupled receptors family 1 profile" evidence="11">
    <location>
        <begin position="23"/>
        <end position="299"/>
    </location>
</feature>
<proteinExistence type="inferred from homology"/>
<feature type="transmembrane region" description="Helical" evidence="10">
    <location>
        <begin position="276"/>
        <end position="302"/>
    </location>
</feature>
<feature type="transmembrane region" description="Helical" evidence="10">
    <location>
        <begin position="95"/>
        <end position="115"/>
    </location>
</feature>
<dbReference type="OrthoDB" id="5873450at2759"/>
<gene>
    <name evidence="12" type="ORF">L596_020551</name>
</gene>
<feature type="transmembrane region" description="Helical" evidence="10">
    <location>
        <begin position="127"/>
        <end position="149"/>
    </location>
</feature>
<name>A0A4V6A0Y6_STECR</name>
<evidence type="ECO:0000256" key="2">
    <source>
        <dbReference type="ARBA" id="ARBA00022475"/>
    </source>
</evidence>
<protein>
    <recommendedName>
        <fullName evidence="11">G-protein coupled receptors family 1 profile domain-containing protein</fullName>
    </recommendedName>
</protein>
<evidence type="ECO:0000256" key="7">
    <source>
        <dbReference type="ARBA" id="ARBA00023170"/>
    </source>
</evidence>
<comment type="subcellular location">
    <subcellularLocation>
        <location evidence="1">Cell membrane</location>
        <topology evidence="1">Multi-pass membrane protein</topology>
    </subcellularLocation>
</comment>
<dbReference type="PROSITE" id="PS00237">
    <property type="entry name" value="G_PROTEIN_RECEP_F1_1"/>
    <property type="match status" value="1"/>
</dbReference>
<reference evidence="12 13" key="1">
    <citation type="journal article" date="2015" name="Genome Biol.">
        <title>Comparative genomics of Steinernema reveals deeply conserved gene regulatory networks.</title>
        <authorList>
            <person name="Dillman A.R."/>
            <person name="Macchietto M."/>
            <person name="Porter C.F."/>
            <person name="Rogers A."/>
            <person name="Williams B."/>
            <person name="Antoshechkin I."/>
            <person name="Lee M.M."/>
            <person name="Goodwin Z."/>
            <person name="Lu X."/>
            <person name="Lewis E.E."/>
            <person name="Goodrich-Blair H."/>
            <person name="Stock S.P."/>
            <person name="Adams B.J."/>
            <person name="Sternberg P.W."/>
            <person name="Mortazavi A."/>
        </authorList>
    </citation>
    <scope>NUCLEOTIDE SEQUENCE [LARGE SCALE GENOMIC DNA]</scope>
    <source>
        <strain evidence="12 13">ALL</strain>
    </source>
</reference>
<sequence length="360" mass="41473">MFPGYLVIMLAVYSLVFVTGFVGNLWVIMSLVLILYDNGFPMKSKLKRVSVYVLALSVVDLLVLSMIPMLMHYFLKGAWQFGYIACKLFWTVENVNKLLSIAILTIMTFERYLGVCKPFHRNWLRNYNAGIAIVLLLFFIVLLCVPIIYYSGTTEHVILTSNMSVADTKWSCSSDLPDSILPYFILYMFVFGFVSPVIFITLCYVFIIYSINVKSKRRASTRNVIKANTSSNRVIRSILWVVVFHFVCWTPFWAAVLLTLNTTSNLTEYFVVSPRILAMIRLVTSFLPYINSAGNWIFYAAFNREIQQTSREIRIRHARKFQQNMVVGTMLHRALSMAYKPSRAKSLKQNNSYPSVLEAR</sequence>
<dbReference type="GO" id="GO:0004930">
    <property type="term" value="F:G protein-coupled receptor activity"/>
    <property type="evidence" value="ECO:0007669"/>
    <property type="project" value="UniProtKB-KW"/>
</dbReference>
<dbReference type="GO" id="GO:0005886">
    <property type="term" value="C:plasma membrane"/>
    <property type="evidence" value="ECO:0007669"/>
    <property type="project" value="UniProtKB-SubCell"/>
</dbReference>
<evidence type="ECO:0000256" key="10">
    <source>
        <dbReference type="SAM" id="Phobius"/>
    </source>
</evidence>
<feature type="transmembrane region" description="Helical" evidence="10">
    <location>
        <begin position="184"/>
        <end position="213"/>
    </location>
</feature>
<evidence type="ECO:0000256" key="9">
    <source>
        <dbReference type="RuleBase" id="RU000688"/>
    </source>
</evidence>
<accession>A0A4V6A0Y6</accession>
<dbReference type="GO" id="GO:0043005">
    <property type="term" value="C:neuron projection"/>
    <property type="evidence" value="ECO:0007669"/>
    <property type="project" value="TreeGrafter"/>
</dbReference>
<dbReference type="PROSITE" id="PS50262">
    <property type="entry name" value="G_PROTEIN_RECEP_F1_2"/>
    <property type="match status" value="1"/>
</dbReference>
<organism evidence="12 13">
    <name type="scientific">Steinernema carpocapsae</name>
    <name type="common">Entomopathogenic nematode</name>
    <dbReference type="NCBI Taxonomy" id="34508"/>
    <lineage>
        <taxon>Eukaryota</taxon>
        <taxon>Metazoa</taxon>
        <taxon>Ecdysozoa</taxon>
        <taxon>Nematoda</taxon>
        <taxon>Chromadorea</taxon>
        <taxon>Rhabditida</taxon>
        <taxon>Tylenchina</taxon>
        <taxon>Panagrolaimomorpha</taxon>
        <taxon>Strongyloidoidea</taxon>
        <taxon>Steinernematidae</taxon>
        <taxon>Steinernema</taxon>
    </lineage>
</organism>
<keyword evidence="3 9" id="KW-0812">Transmembrane</keyword>
<evidence type="ECO:0000256" key="3">
    <source>
        <dbReference type="ARBA" id="ARBA00022692"/>
    </source>
</evidence>
<feature type="transmembrane region" description="Helical" evidence="10">
    <location>
        <begin position="6"/>
        <end position="37"/>
    </location>
</feature>
<feature type="transmembrane region" description="Helical" evidence="10">
    <location>
        <begin position="49"/>
        <end position="75"/>
    </location>
</feature>
<evidence type="ECO:0000259" key="11">
    <source>
        <dbReference type="PROSITE" id="PS50262"/>
    </source>
</evidence>
<keyword evidence="5 9" id="KW-0297">G-protein coupled receptor</keyword>
<dbReference type="SUPFAM" id="SSF81321">
    <property type="entry name" value="Family A G protein-coupled receptor-like"/>
    <property type="match status" value="1"/>
</dbReference>
<dbReference type="Gene3D" id="1.20.1070.10">
    <property type="entry name" value="Rhodopsin 7-helix transmembrane proteins"/>
    <property type="match status" value="1"/>
</dbReference>
<evidence type="ECO:0000313" key="12">
    <source>
        <dbReference type="EMBL" id="TKR73215.1"/>
    </source>
</evidence>
<keyword evidence="8 9" id="KW-0807">Transducer</keyword>
<keyword evidence="6 10" id="KW-0472">Membrane</keyword>
<dbReference type="Pfam" id="PF00001">
    <property type="entry name" value="7tm_1"/>
    <property type="match status" value="1"/>
</dbReference>
<dbReference type="PRINTS" id="PR00237">
    <property type="entry name" value="GPCRRHODOPSN"/>
</dbReference>
<keyword evidence="13" id="KW-1185">Reference proteome</keyword>
<evidence type="ECO:0000256" key="1">
    <source>
        <dbReference type="ARBA" id="ARBA00004651"/>
    </source>
</evidence>
<comment type="caution">
    <text evidence="12">The sequence shown here is derived from an EMBL/GenBank/DDBJ whole genome shotgun (WGS) entry which is preliminary data.</text>
</comment>
<comment type="similarity">
    <text evidence="9">Belongs to the G-protein coupled receptor 1 family.</text>
</comment>
<dbReference type="InterPro" id="IPR017452">
    <property type="entry name" value="GPCR_Rhodpsn_7TM"/>
</dbReference>
<feature type="transmembrane region" description="Helical" evidence="10">
    <location>
        <begin position="234"/>
        <end position="256"/>
    </location>
</feature>
<reference evidence="12 13" key="2">
    <citation type="journal article" date="2019" name="G3 (Bethesda)">
        <title>Hybrid Assembly of the Genome of the Entomopathogenic Nematode Steinernema carpocapsae Identifies the X-Chromosome.</title>
        <authorList>
            <person name="Serra L."/>
            <person name="Macchietto M."/>
            <person name="Macias-Munoz A."/>
            <person name="McGill C.J."/>
            <person name="Rodriguez I.M."/>
            <person name="Rodriguez B."/>
            <person name="Murad R."/>
            <person name="Mortazavi A."/>
        </authorList>
    </citation>
    <scope>NUCLEOTIDE SEQUENCE [LARGE SCALE GENOMIC DNA]</scope>
    <source>
        <strain evidence="12 13">ALL</strain>
    </source>
</reference>
<evidence type="ECO:0000313" key="13">
    <source>
        <dbReference type="Proteomes" id="UP000298663"/>
    </source>
</evidence>
<dbReference type="EMBL" id="AZBU02000006">
    <property type="protein sequence ID" value="TKR73215.1"/>
    <property type="molecule type" value="Genomic_DNA"/>
</dbReference>
<dbReference type="GO" id="GO:0042277">
    <property type="term" value="F:peptide binding"/>
    <property type="evidence" value="ECO:0007669"/>
    <property type="project" value="TreeGrafter"/>
</dbReference>
<dbReference type="AlphaFoldDB" id="A0A4V6A0Y6"/>